<feature type="domain" description="Protein kinase" evidence="2">
    <location>
        <begin position="87"/>
        <end position="331"/>
    </location>
</feature>
<organism evidence="3">
    <name type="scientific">Lamprotornis superbus</name>
    <dbReference type="NCBI Taxonomy" id="245042"/>
    <lineage>
        <taxon>Eukaryota</taxon>
        <taxon>Metazoa</taxon>
        <taxon>Chordata</taxon>
        <taxon>Craniata</taxon>
        <taxon>Vertebrata</taxon>
        <taxon>Euteleostomi</taxon>
        <taxon>Archelosauria</taxon>
        <taxon>Archosauria</taxon>
        <taxon>Dinosauria</taxon>
        <taxon>Saurischia</taxon>
        <taxon>Theropoda</taxon>
        <taxon>Coelurosauria</taxon>
        <taxon>Aves</taxon>
        <taxon>Neognathae</taxon>
        <taxon>Neoaves</taxon>
        <taxon>Telluraves</taxon>
        <taxon>Australaves</taxon>
        <taxon>Passeriformes</taxon>
        <taxon>Sturnidae</taxon>
        <taxon>Lamprotornis</taxon>
    </lineage>
</organism>
<proteinExistence type="predicted"/>
<evidence type="ECO:0000313" key="5">
    <source>
        <dbReference type="Proteomes" id="UP000618051"/>
    </source>
</evidence>
<keyword evidence="3" id="KW-0808">Transferase</keyword>
<reference evidence="3" key="1">
    <citation type="submission" date="2020-10" db="EMBL/GenBank/DDBJ databases">
        <title>Feather gene expression reveals the developmental basis of iridescence in African starlings.</title>
        <authorList>
            <person name="Rubenstein D.R."/>
        </authorList>
    </citation>
    <scope>NUCLEOTIDE SEQUENCE</scope>
    <source>
        <strain evidence="3">SS15</strain>
        <tissue evidence="3">Liver</tissue>
    </source>
</reference>
<keyword evidence="3" id="KW-0418">Kinase</keyword>
<reference evidence="4 5" key="2">
    <citation type="journal article" date="2021" name="J. Hered.">
        <title>Feather Gene Expression Elucidates the Developmental Basis of Plumage Iridescence in African Starlings.</title>
        <authorList>
            <person name="Rubenstein D.R."/>
            <person name="Corvelo A."/>
            <person name="MacManes M.D."/>
            <person name="Maia R."/>
            <person name="Narzisi G."/>
            <person name="Rousaki A."/>
            <person name="Vandenabeele P."/>
            <person name="Shawkey M.D."/>
            <person name="Solomon J."/>
        </authorList>
    </citation>
    <scope>NUCLEOTIDE SEQUENCE [LARGE SCALE GENOMIC DNA]</scope>
    <source>
        <strain evidence="4">SS15</strain>
    </source>
</reference>
<feature type="region of interest" description="Disordered" evidence="1">
    <location>
        <begin position="317"/>
        <end position="353"/>
    </location>
</feature>
<dbReference type="EMBL" id="JADDUC020000001">
    <property type="protein sequence ID" value="KAI1242909.1"/>
    <property type="molecule type" value="Genomic_DNA"/>
</dbReference>
<evidence type="ECO:0000259" key="2">
    <source>
        <dbReference type="PROSITE" id="PS50011"/>
    </source>
</evidence>
<dbReference type="EMBL" id="JADDUC010000066">
    <property type="protein sequence ID" value="KAG0120211.1"/>
    <property type="molecule type" value="Genomic_DNA"/>
</dbReference>
<sequence length="1274" mass="141744">STATGAWETPSRGRGSAVSVDGGGLAVVHPSPHYSCRSYPFPPGPSPHTGSPAVVPTLSQRLHPSHTGIFVYETNAMFPVCCLMENFVLYEELGRGNRTVVYKGRRKGTINFVAIVCSDKCKRAGVANWVRLTQGLAHKNIMTFYEWYETSNYLWLVVELCTGGSLESVIAQDECLPEDVVREFGVELVTGLYHIHKHGIIYCELKPGKILLEGSGTLKFSSFCWARADGEDLEKVFDLTGAEEGEDINESIPQRYFKNTVQGKPPFLSECHSELIEKILSEDPLRPGPEGSAFHKASAEFISLLDGLLQKDPQKREDIVSSFSSSAKESVDAHKNPDNQSSSRAGLKPPSDSFKIVETQTELRPKSVVDGESNESIFLLSSRPTPRTNSAVELCDTTTVPIKNSSQGDSCLKKAESVCSNQQDMESKLRELIYTESDLIVTPIIDNPKIMKQVPVRFDPKTLHIPAYSVEKLSSMKEVDWNNFLKRVCSLLDSSEKNIGATRSKLNLLYYLCTLVVHKEIANRLISSLLFPMLIQQLRAATNWDIRANVARVIGLLALHTSELGQNVPVSEAITLLTELIRENFRNSKLKQCFLPALGELLYLIASKEEKGEHPRECWAVPSAAYTVLMRCLREGEERVVNHLAAKIIENVCTTRSCHAQGFITGEIGPVLWYLFTHSTGDSLKITPISALCRITRSSPNAFQSVIEKVGLTAVLNSLANGICKIQQYMLTMFSAMLSCGIHLQRLIQEKDFVTTITRLLESPSSFIRAKAFLVLLQVLINNREMLLLSCQTRLMMYIERDSRKTMPGKDQQGGSEYLSKCLDLLIYHIVQELPGILGDILSALTNVSGRKHPSTVQAKQLKMCLPMMPVVLHLVTSQVFRPHIVTKEFLFNYGILLEFIRSIDSGETNLDRAIGQAASEELIKTTLLTFEAVTEHPSLLMTHRLTVEDSILPPLVSLVHSQNVEWRLFSLRLLSETTSLLLSHEVMAEEKAEILNSNNKLLSLIRDSLLPQYEHILLAPDPVPMYALKLLVALTERSPASRYQDSIRGNTMQTLIALLNNIVANKSMNMMILFEQGLAHHVRNLLTEAVALYLEADDKRSTKTANVLLLSLLDILQYMLMYTANIAQKSGAGGDTQAAEDLLLINKPLTDLISRLIQLLPSEDTEIFLSASQCLLLLVQLYGGNNQESMCPANMHSFAEVLKTKKDPQELKLLLKICFQRSASTGLSVCFSGQRFSLQRAWGERKAERIAQGSLGTVLLVLTAGAEKLCRTY</sequence>
<dbReference type="Proteomes" id="UP000618051">
    <property type="component" value="Unassembled WGS sequence"/>
</dbReference>
<dbReference type="InterPro" id="IPR011009">
    <property type="entry name" value="Kinase-like_dom_sf"/>
</dbReference>
<dbReference type="Gene3D" id="1.10.510.10">
    <property type="entry name" value="Transferase(Phosphotransferase) domain 1"/>
    <property type="match status" value="2"/>
</dbReference>
<dbReference type="InterPro" id="IPR011989">
    <property type="entry name" value="ARM-like"/>
</dbReference>
<dbReference type="InterPro" id="IPR000719">
    <property type="entry name" value="Prot_kinase_dom"/>
</dbReference>
<accession>A0A835TV95</accession>
<name>A0A835TV95_9PASS</name>
<dbReference type="PROSITE" id="PS50011">
    <property type="entry name" value="PROTEIN_KINASE_DOM"/>
    <property type="match status" value="1"/>
</dbReference>
<dbReference type="PANTHER" id="PTHR46240:SF1">
    <property type="entry name" value="SERINE_THREONINE-PROTEIN KINASE ULK4"/>
    <property type="match status" value="1"/>
</dbReference>
<feature type="non-terminal residue" evidence="3">
    <location>
        <position position="1"/>
    </location>
</feature>
<feature type="region of interest" description="Disordered" evidence="1">
    <location>
        <begin position="1"/>
        <end position="20"/>
    </location>
</feature>
<dbReference type="GO" id="GO:0004672">
    <property type="term" value="F:protein kinase activity"/>
    <property type="evidence" value="ECO:0007669"/>
    <property type="project" value="InterPro"/>
</dbReference>
<dbReference type="SUPFAM" id="SSF48371">
    <property type="entry name" value="ARM repeat"/>
    <property type="match status" value="2"/>
</dbReference>
<dbReference type="InterPro" id="IPR016024">
    <property type="entry name" value="ARM-type_fold"/>
</dbReference>
<evidence type="ECO:0000313" key="4">
    <source>
        <dbReference type="EMBL" id="KAI1242909.1"/>
    </source>
</evidence>
<dbReference type="OrthoDB" id="24822at2759"/>
<dbReference type="SUPFAM" id="SSF56112">
    <property type="entry name" value="Protein kinase-like (PK-like)"/>
    <property type="match status" value="1"/>
</dbReference>
<evidence type="ECO:0000256" key="1">
    <source>
        <dbReference type="SAM" id="MobiDB-lite"/>
    </source>
</evidence>
<dbReference type="InterPro" id="IPR045906">
    <property type="entry name" value="ULK4"/>
</dbReference>
<evidence type="ECO:0000313" key="3">
    <source>
        <dbReference type="EMBL" id="KAG0120211.1"/>
    </source>
</evidence>
<comment type="caution">
    <text evidence="3">The sequence shown here is derived from an EMBL/GenBank/DDBJ whole genome shotgun (WGS) entry which is preliminary data.</text>
</comment>
<dbReference type="Pfam" id="PF23606">
    <property type="entry name" value="HEAT_ULK4"/>
    <property type="match status" value="1"/>
</dbReference>
<reference evidence="4" key="3">
    <citation type="submission" date="2022-01" db="EMBL/GenBank/DDBJ databases">
        <authorList>
            <person name="Rubenstein D.R."/>
        </authorList>
    </citation>
    <scope>NUCLEOTIDE SEQUENCE</scope>
    <source>
        <strain evidence="4">SS15</strain>
        <tissue evidence="4">Liver</tissue>
    </source>
</reference>
<dbReference type="AlphaFoldDB" id="A0A835TV95"/>
<dbReference type="Gene3D" id="1.25.10.10">
    <property type="entry name" value="Leucine-rich Repeat Variant"/>
    <property type="match status" value="2"/>
</dbReference>
<dbReference type="InterPro" id="IPR056981">
    <property type="entry name" value="HEAT_ULK4_RUNKEL"/>
</dbReference>
<dbReference type="Pfam" id="PF00069">
    <property type="entry name" value="Pkinase"/>
    <property type="match status" value="1"/>
</dbReference>
<dbReference type="GO" id="GO:0005524">
    <property type="term" value="F:ATP binding"/>
    <property type="evidence" value="ECO:0007669"/>
    <property type="project" value="InterPro"/>
</dbReference>
<protein>
    <submittedName>
        <fullName evidence="3">Serine/threonine-protein kinase ULK4</fullName>
    </submittedName>
</protein>
<gene>
    <name evidence="4" type="ORF">IHE44_0000467</name>
    <name evidence="3" type="ORF">IHE44_012840</name>
</gene>
<keyword evidence="5" id="KW-1185">Reference proteome</keyword>
<dbReference type="PANTHER" id="PTHR46240">
    <property type="entry name" value="SER/THR PROTEIN KINASE ULK4"/>
    <property type="match status" value="1"/>
</dbReference>